<dbReference type="GO" id="GO:0003723">
    <property type="term" value="F:RNA binding"/>
    <property type="evidence" value="ECO:0007669"/>
    <property type="project" value="UniProtKB-UniRule"/>
</dbReference>
<evidence type="ECO:0000313" key="6">
    <source>
        <dbReference type="EMBL" id="KAK6363504.1"/>
    </source>
</evidence>
<evidence type="ECO:0000259" key="5">
    <source>
        <dbReference type="PROSITE" id="PS50102"/>
    </source>
</evidence>
<comment type="caution">
    <text evidence="6">The sequence shown here is derived from an EMBL/GenBank/DDBJ whole genome shotgun (WGS) entry which is preliminary data.</text>
</comment>
<evidence type="ECO:0000313" key="7">
    <source>
        <dbReference type="Proteomes" id="UP001373714"/>
    </source>
</evidence>
<feature type="region of interest" description="Disordered" evidence="4">
    <location>
        <begin position="162"/>
        <end position="191"/>
    </location>
</feature>
<evidence type="ECO:0000256" key="2">
    <source>
        <dbReference type="ARBA" id="ARBA00022884"/>
    </source>
</evidence>
<proteinExistence type="predicted"/>
<gene>
    <name evidence="6" type="ORF">TWF730_000936</name>
</gene>
<organism evidence="6 7">
    <name type="scientific">Orbilia blumenaviensis</name>
    <dbReference type="NCBI Taxonomy" id="1796055"/>
    <lineage>
        <taxon>Eukaryota</taxon>
        <taxon>Fungi</taxon>
        <taxon>Dikarya</taxon>
        <taxon>Ascomycota</taxon>
        <taxon>Pezizomycotina</taxon>
        <taxon>Orbiliomycetes</taxon>
        <taxon>Orbiliales</taxon>
        <taxon>Orbiliaceae</taxon>
        <taxon>Orbilia</taxon>
    </lineage>
</organism>
<dbReference type="Pfam" id="PF00076">
    <property type="entry name" value="RRM_1"/>
    <property type="match status" value="2"/>
</dbReference>
<feature type="region of interest" description="Disordered" evidence="4">
    <location>
        <begin position="1"/>
        <end position="21"/>
    </location>
</feature>
<sequence length="468" mass="52020">MIQNDTAVCPSVMETSNPSQQGRTFYSTPYVAVTQPNPAAHGYGLHHSAPRPHQLGIHPNNFHQSDNINFPSIHAQSHYPYNSFNSMPFPLPMPSFPLHPVPSGDTQYYHSQHFPPTYPPVFPFYPAHYQTFIPYVKPSQHPPYDNIPSPVLSMAHSTSSTGFSNSKGLSSPATTVSSTATNNRTRKSPVIASTPQVQEDEGYDFNMSSSSSSIDEDNPKNVYIKGLPENMTDKQLREMVTQFGEVISSKAIIDRPSGACKGYGFAKFEKTECAKACMEYLKSKSYQTSFAKDSFYSQLKGLADLKSTNLYVSNLPVNWGEARILAIFKGYKISKCRLLLSPKNIPRGVAFVTFEDRDVCDEVIEKFTGIELGQEGHPLKLQVRYADTLAQKQLKKEKQAVGLFPKPKVIKSHHLSLEKGMRLNACKGELRAPVPMHMNWRNNSSLPPTPPRSIVGAGEDTLSSNRAE</sequence>
<accession>A0AAV9VN37</accession>
<feature type="region of interest" description="Disordered" evidence="4">
    <location>
        <begin position="441"/>
        <end position="468"/>
    </location>
</feature>
<dbReference type="InterPro" id="IPR000504">
    <property type="entry name" value="RRM_dom"/>
</dbReference>
<evidence type="ECO:0000256" key="4">
    <source>
        <dbReference type="SAM" id="MobiDB-lite"/>
    </source>
</evidence>
<dbReference type="EMBL" id="JAVHNS010000001">
    <property type="protein sequence ID" value="KAK6363504.1"/>
    <property type="molecule type" value="Genomic_DNA"/>
</dbReference>
<feature type="domain" description="RRM" evidence="5">
    <location>
        <begin position="308"/>
        <end position="386"/>
    </location>
</feature>
<dbReference type="PROSITE" id="PS50102">
    <property type="entry name" value="RRM"/>
    <property type="match status" value="2"/>
</dbReference>
<keyword evidence="1" id="KW-0677">Repeat</keyword>
<protein>
    <recommendedName>
        <fullName evidence="5">RRM domain-containing protein</fullName>
    </recommendedName>
</protein>
<evidence type="ECO:0000256" key="1">
    <source>
        <dbReference type="ARBA" id="ARBA00022737"/>
    </source>
</evidence>
<dbReference type="SUPFAM" id="SSF54928">
    <property type="entry name" value="RNA-binding domain, RBD"/>
    <property type="match status" value="2"/>
</dbReference>
<name>A0AAV9VN37_9PEZI</name>
<evidence type="ECO:0000256" key="3">
    <source>
        <dbReference type="PROSITE-ProRule" id="PRU00176"/>
    </source>
</evidence>
<feature type="domain" description="RRM" evidence="5">
    <location>
        <begin position="220"/>
        <end position="293"/>
    </location>
</feature>
<feature type="region of interest" description="Disordered" evidence="4">
    <location>
        <begin position="201"/>
        <end position="220"/>
    </location>
</feature>
<dbReference type="Gene3D" id="3.30.70.330">
    <property type="match status" value="2"/>
</dbReference>
<dbReference type="InterPro" id="IPR035979">
    <property type="entry name" value="RBD_domain_sf"/>
</dbReference>
<dbReference type="InterPro" id="IPR012677">
    <property type="entry name" value="Nucleotide-bd_a/b_plait_sf"/>
</dbReference>
<dbReference type="Proteomes" id="UP001373714">
    <property type="component" value="Unassembled WGS sequence"/>
</dbReference>
<reference evidence="6 7" key="1">
    <citation type="submission" date="2019-10" db="EMBL/GenBank/DDBJ databases">
        <authorList>
            <person name="Palmer J.M."/>
        </authorList>
    </citation>
    <scope>NUCLEOTIDE SEQUENCE [LARGE SCALE GENOMIC DNA]</scope>
    <source>
        <strain evidence="6 7">TWF730</strain>
    </source>
</reference>
<keyword evidence="7" id="KW-1185">Reference proteome</keyword>
<dbReference type="AlphaFoldDB" id="A0AAV9VN37"/>
<dbReference type="SMART" id="SM00360">
    <property type="entry name" value="RRM"/>
    <property type="match status" value="2"/>
</dbReference>
<feature type="compositionally biased region" description="Polar residues" evidence="4">
    <location>
        <begin position="162"/>
        <end position="172"/>
    </location>
</feature>
<keyword evidence="2 3" id="KW-0694">RNA-binding</keyword>
<dbReference type="PANTHER" id="PTHR24012">
    <property type="entry name" value="RNA BINDING PROTEIN"/>
    <property type="match status" value="1"/>
</dbReference>
<feature type="compositionally biased region" description="Low complexity" evidence="4">
    <location>
        <begin position="173"/>
        <end position="183"/>
    </location>
</feature>